<reference evidence="2 3" key="1">
    <citation type="submission" date="2017-01" db="EMBL/GenBank/DDBJ databases">
        <authorList>
            <person name="Mah S.A."/>
            <person name="Swanson W.J."/>
            <person name="Moy G.W."/>
            <person name="Vacquier V.D."/>
        </authorList>
    </citation>
    <scope>NUCLEOTIDE SEQUENCE [LARGE SCALE GENOMIC DNA]</scope>
    <source>
        <strain evidence="2 3">DSM 21219</strain>
    </source>
</reference>
<name>A0A1R3X2A8_9RHOB</name>
<keyword evidence="2" id="KW-0449">Lipoprotein</keyword>
<protein>
    <submittedName>
        <fullName evidence="2">Apolipoprotein D and lipocalin family protein</fullName>
    </submittedName>
</protein>
<dbReference type="PROSITE" id="PS51257">
    <property type="entry name" value="PROKAR_LIPOPROTEIN"/>
    <property type="match status" value="1"/>
</dbReference>
<accession>A0A1R3X2A8</accession>
<gene>
    <name evidence="2" type="ORF">SAMN05421849_2238</name>
</gene>
<dbReference type="STRING" id="515897.SAMN05421849_2238"/>
<proteinExistence type="predicted"/>
<dbReference type="EMBL" id="FTPS01000001">
    <property type="protein sequence ID" value="SIT85042.1"/>
    <property type="molecule type" value="Genomic_DNA"/>
</dbReference>
<evidence type="ECO:0000256" key="1">
    <source>
        <dbReference type="SAM" id="SignalP"/>
    </source>
</evidence>
<sequence length="159" mass="17193">MRRLLLLALVALAGCSAPFASRGYRDTGAPIGATSRFDAARFAGTYRVVAEFAPDNTRALRRTLRFEQGDGGLVMRDGLRTVPLAVVGPGRLRPAGAGTEQDIWVLWGDADDRTAVLGTPSGAFGMIIERGNGAADRMQAAREILEWYGYDLAHLVWLE</sequence>
<dbReference type="Proteomes" id="UP000192455">
    <property type="component" value="Unassembled WGS sequence"/>
</dbReference>
<dbReference type="RefSeq" id="WP_076649908.1">
    <property type="nucleotide sequence ID" value="NZ_FTPS01000001.1"/>
</dbReference>
<dbReference type="SUPFAM" id="SSF50814">
    <property type="entry name" value="Lipocalins"/>
    <property type="match status" value="1"/>
</dbReference>
<keyword evidence="3" id="KW-1185">Reference proteome</keyword>
<organism evidence="2 3">
    <name type="scientific">Pontibaca methylaminivorans</name>
    <dbReference type="NCBI Taxonomy" id="515897"/>
    <lineage>
        <taxon>Bacteria</taxon>
        <taxon>Pseudomonadati</taxon>
        <taxon>Pseudomonadota</taxon>
        <taxon>Alphaproteobacteria</taxon>
        <taxon>Rhodobacterales</taxon>
        <taxon>Roseobacteraceae</taxon>
        <taxon>Pontibaca</taxon>
    </lineage>
</organism>
<evidence type="ECO:0000313" key="3">
    <source>
        <dbReference type="Proteomes" id="UP000192455"/>
    </source>
</evidence>
<dbReference type="InterPro" id="IPR012674">
    <property type="entry name" value="Calycin"/>
</dbReference>
<feature type="chain" id="PRO_5012210124" evidence="1">
    <location>
        <begin position="21"/>
        <end position="159"/>
    </location>
</feature>
<keyword evidence="1" id="KW-0732">Signal</keyword>
<evidence type="ECO:0000313" key="2">
    <source>
        <dbReference type="EMBL" id="SIT85042.1"/>
    </source>
</evidence>
<feature type="signal peptide" evidence="1">
    <location>
        <begin position="1"/>
        <end position="20"/>
    </location>
</feature>
<dbReference type="OrthoDB" id="594739at2"/>
<dbReference type="AlphaFoldDB" id="A0A1R3X2A8"/>